<keyword evidence="3" id="KW-1185">Reference proteome</keyword>
<organism evidence="2 3">
    <name type="scientific">Xanthoceras sorbifolium</name>
    <dbReference type="NCBI Taxonomy" id="99658"/>
    <lineage>
        <taxon>Eukaryota</taxon>
        <taxon>Viridiplantae</taxon>
        <taxon>Streptophyta</taxon>
        <taxon>Embryophyta</taxon>
        <taxon>Tracheophyta</taxon>
        <taxon>Spermatophyta</taxon>
        <taxon>Magnoliopsida</taxon>
        <taxon>eudicotyledons</taxon>
        <taxon>Gunneridae</taxon>
        <taxon>Pentapetalae</taxon>
        <taxon>rosids</taxon>
        <taxon>malvids</taxon>
        <taxon>Sapindales</taxon>
        <taxon>Sapindaceae</taxon>
        <taxon>Xanthoceroideae</taxon>
        <taxon>Xanthoceras</taxon>
    </lineage>
</organism>
<feature type="transmembrane region" description="Helical" evidence="1">
    <location>
        <begin position="21"/>
        <end position="39"/>
    </location>
</feature>
<gene>
    <name evidence="2" type="ORF">JRO89_XS15G0157600</name>
</gene>
<evidence type="ECO:0000256" key="1">
    <source>
        <dbReference type="SAM" id="Phobius"/>
    </source>
</evidence>
<proteinExistence type="predicted"/>
<dbReference type="EMBL" id="JAFEMO010000015">
    <property type="protein sequence ID" value="KAH7544382.1"/>
    <property type="molecule type" value="Genomic_DNA"/>
</dbReference>
<dbReference type="Gene3D" id="3.40.1000.30">
    <property type="match status" value="1"/>
</dbReference>
<reference evidence="2 3" key="1">
    <citation type="submission" date="2021-02" db="EMBL/GenBank/DDBJ databases">
        <title>Plant Genome Project.</title>
        <authorList>
            <person name="Zhang R.-G."/>
        </authorList>
    </citation>
    <scope>NUCLEOTIDE SEQUENCE [LARGE SCALE GENOMIC DNA]</scope>
    <source>
        <tissue evidence="2">Leaves</tissue>
    </source>
</reference>
<evidence type="ECO:0000313" key="2">
    <source>
        <dbReference type="EMBL" id="KAH7544382.1"/>
    </source>
</evidence>
<dbReference type="Proteomes" id="UP000827721">
    <property type="component" value="Unassembled WGS sequence"/>
</dbReference>
<keyword evidence="1" id="KW-0472">Membrane</keyword>
<sequence length="201" mass="22744">MNMLAELKFKKKSFIWRIRYISVNRWSLFLAYLLLRFWLPGGSLFGAFRFLVRFGCLFGNYAMELFPRNQRSPSADSALWFLSTVAPSLATATAYIPSRHRRSSPLSVLWKSVDCGALVNDFLQLDTMKLVHLLVHYKRSGGMLSHVGDYVGEQGGANYSAKFKNLEKLVKSLDTEILAKLHGSSKPFRSYILVNSVCSGC</sequence>
<keyword evidence="1" id="KW-0812">Transmembrane</keyword>
<protein>
    <submittedName>
        <fullName evidence="2">Uncharacterized protein</fullName>
    </submittedName>
</protein>
<keyword evidence="1" id="KW-1133">Transmembrane helix</keyword>
<name>A0ABQ8H2D1_9ROSI</name>
<accession>A0ABQ8H2D1</accession>
<evidence type="ECO:0000313" key="3">
    <source>
        <dbReference type="Proteomes" id="UP000827721"/>
    </source>
</evidence>
<comment type="caution">
    <text evidence="2">The sequence shown here is derived from an EMBL/GenBank/DDBJ whole genome shotgun (WGS) entry which is preliminary data.</text>
</comment>